<dbReference type="RefSeq" id="WP_136428334.1">
    <property type="nucleotide sequence ID" value="NZ_SSSM01000005.1"/>
</dbReference>
<dbReference type="AlphaFoldDB" id="A0A4S4FLC8"/>
<gene>
    <name evidence="3" type="ORF">E6C64_15305</name>
</gene>
<dbReference type="Pfam" id="PF03780">
    <property type="entry name" value="Asp23"/>
    <property type="match status" value="1"/>
</dbReference>
<feature type="region of interest" description="Disordered" evidence="2">
    <location>
        <begin position="1"/>
        <end position="50"/>
    </location>
</feature>
<evidence type="ECO:0000313" key="4">
    <source>
        <dbReference type="Proteomes" id="UP000309133"/>
    </source>
</evidence>
<evidence type="ECO:0000256" key="2">
    <source>
        <dbReference type="SAM" id="MobiDB-lite"/>
    </source>
</evidence>
<name>A0A4S4FLC8_9MICO</name>
<keyword evidence="4" id="KW-1185">Reference proteome</keyword>
<feature type="compositionally biased region" description="Basic and acidic residues" evidence="2">
    <location>
        <begin position="23"/>
        <end position="36"/>
    </location>
</feature>
<dbReference type="InterPro" id="IPR005531">
    <property type="entry name" value="Asp23"/>
</dbReference>
<accession>A0A4S4FLC8</accession>
<proteinExistence type="inferred from homology"/>
<comment type="caution">
    <text evidence="3">The sequence shown here is derived from an EMBL/GenBank/DDBJ whole genome shotgun (WGS) entry which is preliminary data.</text>
</comment>
<dbReference type="Proteomes" id="UP000309133">
    <property type="component" value="Unassembled WGS sequence"/>
</dbReference>
<dbReference type="EMBL" id="SSSM01000005">
    <property type="protein sequence ID" value="THG30006.1"/>
    <property type="molecule type" value="Genomic_DNA"/>
</dbReference>
<evidence type="ECO:0000313" key="3">
    <source>
        <dbReference type="EMBL" id="THG30006.1"/>
    </source>
</evidence>
<dbReference type="OrthoDB" id="4953969at2"/>
<evidence type="ECO:0000256" key="1">
    <source>
        <dbReference type="ARBA" id="ARBA00005721"/>
    </source>
</evidence>
<reference evidence="3 4" key="1">
    <citation type="submission" date="2019-04" db="EMBL/GenBank/DDBJ databases">
        <authorList>
            <person name="Jiang L."/>
        </authorList>
    </citation>
    <scope>NUCLEOTIDE SEQUENCE [LARGE SCALE GENOMIC DNA]</scope>
    <source>
        <strain evidence="3 4">YIM 131853</strain>
    </source>
</reference>
<organism evidence="3 4">
    <name type="scientific">Naasia lichenicola</name>
    <dbReference type="NCBI Taxonomy" id="2565933"/>
    <lineage>
        <taxon>Bacteria</taxon>
        <taxon>Bacillati</taxon>
        <taxon>Actinomycetota</taxon>
        <taxon>Actinomycetes</taxon>
        <taxon>Micrococcales</taxon>
        <taxon>Microbacteriaceae</taxon>
        <taxon>Naasia</taxon>
    </lineage>
</organism>
<comment type="similarity">
    <text evidence="1">Belongs to the asp23 family.</text>
</comment>
<protein>
    <submittedName>
        <fullName evidence="3">Asp23/Gls24 family envelope stress response protein</fullName>
    </submittedName>
</protein>
<sequence length="245" mass="26394">MSDTPYDSPHVPRIDSTGDDPTDDHPIREAPIREAPIRTAKALGFEPDELDGHTIEELSDYLDRDGQPVDPAIESSPDALLALAALRRLRDLSGSLIEADARAEPPRDDSWISGILANISIEARAGRDIPISHTSPTARLSITEGAVRGLIRAAGDSVEGVLVGRCRLEGDVTIADTPIAVTLEVAVLWGEQIPETTARLRSAVYSQLLRHTELRIASIDITVTDVQFSRAADDALVVGPDEESE</sequence>